<dbReference type="PANTHER" id="PTHR13710">
    <property type="entry name" value="DNA HELICASE RECQ FAMILY MEMBER"/>
    <property type="match status" value="1"/>
</dbReference>
<keyword evidence="2" id="KW-0238">DNA-binding</keyword>
<comment type="similarity">
    <text evidence="1">Belongs to the helicase family. RecQ subfamily.</text>
</comment>
<comment type="catalytic activity">
    <reaction evidence="4">
        <text>Couples ATP hydrolysis with the unwinding of duplex DNA by translocating in the 3'-5' direction.</text>
        <dbReference type="EC" id="5.6.2.4"/>
    </reaction>
</comment>
<evidence type="ECO:0000256" key="4">
    <source>
        <dbReference type="ARBA" id="ARBA00034617"/>
    </source>
</evidence>
<evidence type="ECO:0000256" key="2">
    <source>
        <dbReference type="ARBA" id="ARBA00023125"/>
    </source>
</evidence>
<evidence type="ECO:0000256" key="1">
    <source>
        <dbReference type="ARBA" id="ARBA00005446"/>
    </source>
</evidence>
<dbReference type="GO" id="GO:0043138">
    <property type="term" value="F:3'-5' DNA helicase activity"/>
    <property type="evidence" value="ECO:0007669"/>
    <property type="project" value="UniProtKB-EC"/>
</dbReference>
<dbReference type="GO" id="GO:0005694">
    <property type="term" value="C:chromosome"/>
    <property type="evidence" value="ECO:0007669"/>
    <property type="project" value="TreeGrafter"/>
</dbReference>
<protein>
    <recommendedName>
        <fullName evidence="5">DNA 3'-5' helicase</fullName>
        <ecNumber evidence="5">5.6.2.4</ecNumber>
    </recommendedName>
</protein>
<dbReference type="PANTHER" id="PTHR13710:SF105">
    <property type="entry name" value="ATP-DEPENDENT DNA HELICASE Q1"/>
    <property type="match status" value="1"/>
</dbReference>
<dbReference type="EMBL" id="QLLG01000815">
    <property type="protein sequence ID" value="RMX62039.1"/>
    <property type="molecule type" value="Genomic_DNA"/>
</dbReference>
<dbReference type="GO" id="GO:0005524">
    <property type="term" value="F:ATP binding"/>
    <property type="evidence" value="ECO:0007669"/>
    <property type="project" value="InterPro"/>
</dbReference>
<dbReference type="InterPro" id="IPR011545">
    <property type="entry name" value="DEAD/DEAH_box_helicase_dom"/>
</dbReference>
<evidence type="ECO:0000256" key="6">
    <source>
        <dbReference type="SAM" id="Coils"/>
    </source>
</evidence>
<dbReference type="InterPro" id="IPR027417">
    <property type="entry name" value="P-loop_NTPase"/>
</dbReference>
<dbReference type="GO" id="GO:0005737">
    <property type="term" value="C:cytoplasm"/>
    <property type="evidence" value="ECO:0007669"/>
    <property type="project" value="TreeGrafter"/>
</dbReference>
<keyword evidence="9" id="KW-1185">Reference proteome</keyword>
<dbReference type="GO" id="GO:0003677">
    <property type="term" value="F:DNA binding"/>
    <property type="evidence" value="ECO:0007669"/>
    <property type="project" value="UniProtKB-KW"/>
</dbReference>
<dbReference type="PROSITE" id="PS51192">
    <property type="entry name" value="HELICASE_ATP_BIND_1"/>
    <property type="match status" value="1"/>
</dbReference>
<dbReference type="InterPro" id="IPR014001">
    <property type="entry name" value="Helicase_ATP-bd"/>
</dbReference>
<comment type="caution">
    <text evidence="8">The sequence shown here is derived from an EMBL/GenBank/DDBJ whole genome shotgun (WGS) entry which is preliminary data.</text>
</comment>
<dbReference type="AlphaFoldDB" id="A0A3M6V766"/>
<sequence>MIKAESELVQIEQELREVEEDLNVLLLRQSELLERKKELHLQLECEEIEDADVTKNTGKVADWKAHFQWSEQIHTLLTETFHLPDFRSVQEEVSNATLLNKDVFVVMRTGGGKSLCYQLPALVDGNAGFTVVISPLLSLIQDQVMLFNDIAGEGAACRLSSEQSRGEASAIYKSLITTDSALRILLITPEKLIKSKLLMSRLKRRTRLGD</sequence>
<dbReference type="STRING" id="542832.A0A3M6V766"/>
<evidence type="ECO:0000313" key="8">
    <source>
        <dbReference type="EMBL" id="RMX62039.1"/>
    </source>
</evidence>
<evidence type="ECO:0000259" key="7">
    <source>
        <dbReference type="PROSITE" id="PS51192"/>
    </source>
</evidence>
<organism evidence="8 9">
    <name type="scientific">Peronospora effusa</name>
    <dbReference type="NCBI Taxonomy" id="542832"/>
    <lineage>
        <taxon>Eukaryota</taxon>
        <taxon>Sar</taxon>
        <taxon>Stramenopiles</taxon>
        <taxon>Oomycota</taxon>
        <taxon>Peronosporomycetes</taxon>
        <taxon>Peronosporales</taxon>
        <taxon>Peronosporaceae</taxon>
        <taxon>Peronospora</taxon>
    </lineage>
</organism>
<keyword evidence="6" id="KW-0175">Coiled coil</keyword>
<proteinExistence type="inferred from homology"/>
<feature type="domain" description="Helicase ATP-binding" evidence="7">
    <location>
        <begin position="94"/>
        <end position="210"/>
    </location>
</feature>
<dbReference type="VEuPathDB" id="FungiDB:DD237_003129"/>
<gene>
    <name evidence="8" type="ORF">DD238_005750</name>
</gene>
<dbReference type="GO" id="GO:0009378">
    <property type="term" value="F:four-way junction helicase activity"/>
    <property type="evidence" value="ECO:0007669"/>
    <property type="project" value="TreeGrafter"/>
</dbReference>
<evidence type="ECO:0000256" key="5">
    <source>
        <dbReference type="ARBA" id="ARBA00034808"/>
    </source>
</evidence>
<evidence type="ECO:0000313" key="9">
    <source>
        <dbReference type="Proteomes" id="UP000282087"/>
    </source>
</evidence>
<reference evidence="8 9" key="1">
    <citation type="submission" date="2018-06" db="EMBL/GenBank/DDBJ databases">
        <title>Comparative genomics of downy mildews reveals potential adaptations to biotrophy.</title>
        <authorList>
            <person name="Fletcher K."/>
            <person name="Klosterman S.J."/>
            <person name="Derevnina L."/>
            <person name="Martin F."/>
            <person name="Koike S."/>
            <person name="Reyes Chin-Wo S."/>
            <person name="Mou B."/>
            <person name="Michelmore R."/>
        </authorList>
    </citation>
    <scope>NUCLEOTIDE SEQUENCE [LARGE SCALE GENOMIC DNA]</scope>
    <source>
        <strain evidence="8 9">R14</strain>
    </source>
</reference>
<dbReference type="SUPFAM" id="SSF52540">
    <property type="entry name" value="P-loop containing nucleoside triphosphate hydrolases"/>
    <property type="match status" value="1"/>
</dbReference>
<keyword evidence="3" id="KW-0413">Isomerase</keyword>
<dbReference type="Gene3D" id="3.40.50.300">
    <property type="entry name" value="P-loop containing nucleotide triphosphate hydrolases"/>
    <property type="match status" value="1"/>
</dbReference>
<name>A0A3M6V766_9STRA</name>
<feature type="coiled-coil region" evidence="6">
    <location>
        <begin position="1"/>
        <end position="35"/>
    </location>
</feature>
<dbReference type="EC" id="5.6.2.4" evidence="5"/>
<evidence type="ECO:0000256" key="3">
    <source>
        <dbReference type="ARBA" id="ARBA00023235"/>
    </source>
</evidence>
<accession>A0A3M6V766</accession>
<dbReference type="Pfam" id="PF00270">
    <property type="entry name" value="DEAD"/>
    <property type="match status" value="1"/>
</dbReference>
<dbReference type="Proteomes" id="UP000282087">
    <property type="component" value="Unassembled WGS sequence"/>
</dbReference>
<dbReference type="GO" id="GO:0000724">
    <property type="term" value="P:double-strand break repair via homologous recombination"/>
    <property type="evidence" value="ECO:0007669"/>
    <property type="project" value="TreeGrafter"/>
</dbReference>